<name>A0ABT7AVB6_9CYAN</name>
<reference evidence="1 2" key="1">
    <citation type="submission" date="2023-01" db="EMBL/GenBank/DDBJ databases">
        <title>Novel diversity within Roseofilum (Cyanobacteria; Desertifilaceae) from marine benthic mats with descriptions of four novel species.</title>
        <authorList>
            <person name="Wang Y."/>
            <person name="Berthold D.E."/>
            <person name="Hu J."/>
            <person name="Lefler F.W."/>
            <person name="Laughinghouse H.D. IV."/>
        </authorList>
    </citation>
    <scope>NUCLEOTIDE SEQUENCE [LARGE SCALE GENOMIC DNA]</scope>
    <source>
        <strain evidence="1 2">BLCC-M154</strain>
    </source>
</reference>
<evidence type="ECO:0000313" key="1">
    <source>
        <dbReference type="EMBL" id="MDJ1170344.1"/>
    </source>
</evidence>
<dbReference type="Gene3D" id="1.10.10.10">
    <property type="entry name" value="Winged helix-like DNA-binding domain superfamily/Winged helix DNA-binding domain"/>
    <property type="match status" value="1"/>
</dbReference>
<dbReference type="Pfam" id="PF04255">
    <property type="entry name" value="DUF433"/>
    <property type="match status" value="1"/>
</dbReference>
<gene>
    <name evidence="1" type="ORF">PMG71_12970</name>
</gene>
<organism evidence="1 2">
    <name type="scientific">Roseofilum acuticapitatum BLCC-M154</name>
    <dbReference type="NCBI Taxonomy" id="3022444"/>
    <lineage>
        <taxon>Bacteria</taxon>
        <taxon>Bacillati</taxon>
        <taxon>Cyanobacteriota</taxon>
        <taxon>Cyanophyceae</taxon>
        <taxon>Desertifilales</taxon>
        <taxon>Desertifilaceae</taxon>
        <taxon>Roseofilum</taxon>
        <taxon>Roseofilum acuticapitatum</taxon>
    </lineage>
</organism>
<evidence type="ECO:0000313" key="2">
    <source>
        <dbReference type="Proteomes" id="UP001235303"/>
    </source>
</evidence>
<dbReference type="Proteomes" id="UP001235303">
    <property type="component" value="Unassembled WGS sequence"/>
</dbReference>
<dbReference type="InterPro" id="IPR009057">
    <property type="entry name" value="Homeodomain-like_sf"/>
</dbReference>
<dbReference type="PANTHER" id="PTHR34849">
    <property type="entry name" value="SSL5025 PROTEIN"/>
    <property type="match status" value="1"/>
</dbReference>
<keyword evidence="2" id="KW-1185">Reference proteome</keyword>
<dbReference type="SUPFAM" id="SSF46689">
    <property type="entry name" value="Homeodomain-like"/>
    <property type="match status" value="1"/>
</dbReference>
<dbReference type="InterPro" id="IPR007367">
    <property type="entry name" value="DUF433"/>
</dbReference>
<dbReference type="InterPro" id="IPR036388">
    <property type="entry name" value="WH-like_DNA-bd_sf"/>
</dbReference>
<dbReference type="EMBL" id="JAQOSP010000087">
    <property type="protein sequence ID" value="MDJ1170344.1"/>
    <property type="molecule type" value="Genomic_DNA"/>
</dbReference>
<sequence length="126" mass="14379">MPIVSLNHIEITPGVCGGRPRITGHRITVADISILYTKMGYSLEEIASKYELSLASVYAAMAYYFDHRSEIEARLQEDRELVERLKSNHSSKLQLKLQQLRNDLLMSDIKQPISQTIFVKNKTILS</sequence>
<proteinExistence type="predicted"/>
<comment type="caution">
    <text evidence="1">The sequence shown here is derived from an EMBL/GenBank/DDBJ whole genome shotgun (WGS) entry which is preliminary data.</text>
</comment>
<accession>A0ABT7AVB6</accession>
<protein>
    <submittedName>
        <fullName evidence="1">DUF433 domain-containing protein</fullName>
    </submittedName>
</protein>
<dbReference type="PANTHER" id="PTHR34849:SF1">
    <property type="entry name" value="SLR0770 PROTEIN"/>
    <property type="match status" value="1"/>
</dbReference>